<comment type="caution">
    <text evidence="2">The sequence shown here is derived from an EMBL/GenBank/DDBJ whole genome shotgun (WGS) entry which is preliminary data.</text>
</comment>
<feature type="signal peptide" evidence="1">
    <location>
        <begin position="1"/>
        <end position="18"/>
    </location>
</feature>
<organism evidence="2 3">
    <name type="scientific">Falsigemmobacter faecalis</name>
    <dbReference type="NCBI Taxonomy" id="2488730"/>
    <lineage>
        <taxon>Bacteria</taxon>
        <taxon>Pseudomonadati</taxon>
        <taxon>Pseudomonadota</taxon>
        <taxon>Alphaproteobacteria</taxon>
        <taxon>Rhodobacterales</taxon>
        <taxon>Paracoccaceae</taxon>
        <taxon>Falsigemmobacter</taxon>
    </lineage>
</organism>
<accession>A0A3P3DW49</accession>
<dbReference type="AlphaFoldDB" id="A0A3P3DW49"/>
<dbReference type="OrthoDB" id="9822963at2"/>
<keyword evidence="1" id="KW-0732">Signal</keyword>
<dbReference type="RefSeq" id="WP_124962985.1">
    <property type="nucleotide sequence ID" value="NZ_RRAZ01000001.1"/>
</dbReference>
<dbReference type="Proteomes" id="UP000282125">
    <property type="component" value="Unassembled WGS sequence"/>
</dbReference>
<reference evidence="2 3" key="1">
    <citation type="submission" date="2018-11" db="EMBL/GenBank/DDBJ databases">
        <title>Gemmobacter sp. nov., YIM 102744-1 draft genome.</title>
        <authorList>
            <person name="Li G."/>
            <person name="Jiang Y."/>
        </authorList>
    </citation>
    <scope>NUCLEOTIDE SEQUENCE [LARGE SCALE GENOMIC DNA]</scope>
    <source>
        <strain evidence="2 3">YIM 102744-1</strain>
    </source>
</reference>
<feature type="chain" id="PRO_5018236088" evidence="1">
    <location>
        <begin position="19"/>
        <end position="202"/>
    </location>
</feature>
<evidence type="ECO:0000256" key="1">
    <source>
        <dbReference type="SAM" id="SignalP"/>
    </source>
</evidence>
<proteinExistence type="predicted"/>
<protein>
    <submittedName>
        <fullName evidence="2">Uncharacterized protein</fullName>
    </submittedName>
</protein>
<name>A0A3P3DW49_9RHOB</name>
<gene>
    <name evidence="2" type="ORF">EG244_00190</name>
</gene>
<sequence length="202" mass="21665">MRGFAAAILMILAGVAQAAPPMNSQLYDLGRSICGQISDGDLPVPGTAELIGRVDAFGWDRAEFCHCVGEEFGLNPAQKARMEAEGGDAAAEALVEIIRSNMLICQPGGRFYGDLHVTKDDYWQCGQVLDGATKLPGLDLKATLRDMRAADRDREALCTCAAGWLTLVDDLIEVKPASAEVLIPAYQMQLATGIRVCISDAY</sequence>
<dbReference type="EMBL" id="RRAZ01000001">
    <property type="protein sequence ID" value="RRH78409.1"/>
    <property type="molecule type" value="Genomic_DNA"/>
</dbReference>
<evidence type="ECO:0000313" key="2">
    <source>
        <dbReference type="EMBL" id="RRH78409.1"/>
    </source>
</evidence>
<keyword evidence="3" id="KW-1185">Reference proteome</keyword>
<evidence type="ECO:0000313" key="3">
    <source>
        <dbReference type="Proteomes" id="UP000282125"/>
    </source>
</evidence>